<gene>
    <name evidence="2" type="ORF">LVIROSA_LOCUS22218</name>
</gene>
<dbReference type="EMBL" id="CAKMRJ010004445">
    <property type="protein sequence ID" value="CAH1435809.1"/>
    <property type="molecule type" value="Genomic_DNA"/>
</dbReference>
<name>A0AAU9NBH0_9ASTR</name>
<accession>A0AAU9NBH0</accession>
<dbReference type="Proteomes" id="UP001157418">
    <property type="component" value="Unassembled WGS sequence"/>
</dbReference>
<sequence length="89" mass="10344">MMVVGDMRTGGWCLDLGVQKDNSVFWSRFEAEKHLRSVGSPQRRLFSTSERETASEEGRGRQGRRWCVDRDNHSQIAHQAPQQFYNPTF</sequence>
<reference evidence="2 3" key="1">
    <citation type="submission" date="2022-01" db="EMBL/GenBank/DDBJ databases">
        <authorList>
            <person name="Xiong W."/>
            <person name="Schranz E."/>
        </authorList>
    </citation>
    <scope>NUCLEOTIDE SEQUENCE [LARGE SCALE GENOMIC DNA]</scope>
</reference>
<feature type="region of interest" description="Disordered" evidence="1">
    <location>
        <begin position="44"/>
        <end position="65"/>
    </location>
</feature>
<dbReference type="AlphaFoldDB" id="A0AAU9NBH0"/>
<evidence type="ECO:0000313" key="2">
    <source>
        <dbReference type="EMBL" id="CAH1435809.1"/>
    </source>
</evidence>
<protein>
    <submittedName>
        <fullName evidence="2">Uncharacterized protein</fullName>
    </submittedName>
</protein>
<feature type="compositionally biased region" description="Basic and acidic residues" evidence="1">
    <location>
        <begin position="49"/>
        <end position="65"/>
    </location>
</feature>
<evidence type="ECO:0000256" key="1">
    <source>
        <dbReference type="SAM" id="MobiDB-lite"/>
    </source>
</evidence>
<organism evidence="2 3">
    <name type="scientific">Lactuca virosa</name>
    <dbReference type="NCBI Taxonomy" id="75947"/>
    <lineage>
        <taxon>Eukaryota</taxon>
        <taxon>Viridiplantae</taxon>
        <taxon>Streptophyta</taxon>
        <taxon>Embryophyta</taxon>
        <taxon>Tracheophyta</taxon>
        <taxon>Spermatophyta</taxon>
        <taxon>Magnoliopsida</taxon>
        <taxon>eudicotyledons</taxon>
        <taxon>Gunneridae</taxon>
        <taxon>Pentapetalae</taxon>
        <taxon>asterids</taxon>
        <taxon>campanulids</taxon>
        <taxon>Asterales</taxon>
        <taxon>Asteraceae</taxon>
        <taxon>Cichorioideae</taxon>
        <taxon>Cichorieae</taxon>
        <taxon>Lactucinae</taxon>
        <taxon>Lactuca</taxon>
    </lineage>
</organism>
<comment type="caution">
    <text evidence="2">The sequence shown here is derived from an EMBL/GenBank/DDBJ whole genome shotgun (WGS) entry which is preliminary data.</text>
</comment>
<keyword evidence="3" id="KW-1185">Reference proteome</keyword>
<proteinExistence type="predicted"/>
<evidence type="ECO:0000313" key="3">
    <source>
        <dbReference type="Proteomes" id="UP001157418"/>
    </source>
</evidence>